<sequence length="113" mass="12296">MTPLAESDFLRLAQAEMDHLEAAVEAAAEAADVDIDIHRNGNVMELEFADGSKIIVNSQAPMQELWVAARAGGFHFRRTGEAWVDTRDGSDFYVALSRYVSQQAGAVLALSGR</sequence>
<evidence type="ECO:0000313" key="2">
    <source>
        <dbReference type="Proteomes" id="UP000004277"/>
    </source>
</evidence>
<dbReference type="EMBL" id="AKCV02000011">
    <property type="protein sequence ID" value="TMS59313.1"/>
    <property type="molecule type" value="Genomic_DNA"/>
</dbReference>
<accession>A0ACD3ST80</accession>
<gene>
    <name evidence="1" type="primary">cyaY</name>
    <name evidence="1" type="ORF">MW7_003815</name>
</gene>
<protein>
    <submittedName>
        <fullName evidence="1">Iron donor protein CyaY</fullName>
    </submittedName>
</protein>
<comment type="caution">
    <text evidence="1">The sequence shown here is derived from an EMBL/GenBank/DDBJ whole genome shotgun (WGS) entry which is preliminary data.</text>
</comment>
<name>A0ACD3ST80_9BURK</name>
<organism evidence="1 2">
    <name type="scientific">Imbroritus primus</name>
    <dbReference type="NCBI Taxonomy" id="3058603"/>
    <lineage>
        <taxon>Bacteria</taxon>
        <taxon>Pseudomonadati</taxon>
        <taxon>Pseudomonadota</taxon>
        <taxon>Betaproteobacteria</taxon>
        <taxon>Burkholderiales</taxon>
        <taxon>Burkholderiaceae</taxon>
        <taxon>Imbroritus</taxon>
    </lineage>
</organism>
<keyword evidence="2" id="KW-1185">Reference proteome</keyword>
<evidence type="ECO:0000313" key="1">
    <source>
        <dbReference type="EMBL" id="TMS59313.1"/>
    </source>
</evidence>
<dbReference type="Proteomes" id="UP000004277">
    <property type="component" value="Unassembled WGS sequence"/>
</dbReference>
<reference evidence="1" key="1">
    <citation type="submission" date="2019-05" db="EMBL/GenBank/DDBJ databases">
        <title>Revised genome assembly of Burkholderiaceae (previously Ralstonia) sp. PBA.</title>
        <authorList>
            <person name="Gan H.M."/>
        </authorList>
    </citation>
    <scope>NUCLEOTIDE SEQUENCE</scope>
    <source>
        <strain evidence="1">PBA</strain>
    </source>
</reference>
<proteinExistence type="predicted"/>